<gene>
    <name evidence="2" type="ORF">FYK55_16475</name>
</gene>
<reference evidence="2 3" key="1">
    <citation type="submission" date="2019-08" db="EMBL/GenBank/DDBJ databases">
        <authorList>
            <person name="Dhanesh K."/>
            <person name="Kumar G."/>
            <person name="Sasikala C."/>
            <person name="Venkata Ramana C."/>
        </authorList>
    </citation>
    <scope>NUCLEOTIDE SEQUENCE [LARGE SCALE GENOMIC DNA]</scope>
    <source>
        <strain evidence="2 3">JC645</strain>
    </source>
</reference>
<feature type="transmembrane region" description="Helical" evidence="1">
    <location>
        <begin position="277"/>
        <end position="297"/>
    </location>
</feature>
<dbReference type="EMBL" id="VWOX01000009">
    <property type="protein sequence ID" value="KAA5541805.1"/>
    <property type="molecule type" value="Genomic_DNA"/>
</dbReference>
<accession>A0A5M6D9D2</accession>
<evidence type="ECO:0000256" key="1">
    <source>
        <dbReference type="SAM" id="Phobius"/>
    </source>
</evidence>
<keyword evidence="1" id="KW-0812">Transmembrane</keyword>
<sequence length="382" mass="41944">MSNRKSRHAIWIAVAAGAVVSVLLGWLTSWENFFLAYLAAVLLPWSLSVGSLAWLLTISLTGGRWGIAIWPALVTHARLMPLVALLFVPWAIGIDQVYPWSADDYFTRFENTSHRQWFYQTPFFLLRTVGYFALWSVLAWAVRRGGSGGGESGNQDDGFATVRGGSLVAGIGLVATVLSVTWACIDWIMSIDPFFASTLFGIWIGSGAMLAALAASIATRCFAVKVEKPETVLGDLSGMLLAMLMLWAYFSWSQFLIMWSGDLPIEAQYYLVRSRGLWAIITPAVALLGFAVPFLCLLSYRFKRTAKWVGVLAISLIVVRGVELCWIVLPAADGQSSLLRLGMTVPLAATLLAIYGLLFSAAFKRSPNRRRDDVSPEQEIGS</sequence>
<evidence type="ECO:0000313" key="2">
    <source>
        <dbReference type="EMBL" id="KAA5541805.1"/>
    </source>
</evidence>
<feature type="transmembrane region" description="Helical" evidence="1">
    <location>
        <begin position="341"/>
        <end position="363"/>
    </location>
</feature>
<keyword evidence="1" id="KW-0472">Membrane</keyword>
<dbReference type="RefSeq" id="WP_150077539.1">
    <property type="nucleotide sequence ID" value="NZ_VWOX01000009.1"/>
</dbReference>
<dbReference type="AlphaFoldDB" id="A0A5M6D9D2"/>
<feature type="transmembrane region" description="Helical" evidence="1">
    <location>
        <begin position="9"/>
        <end position="28"/>
    </location>
</feature>
<protein>
    <recommendedName>
        <fullName evidence="4">Quinol:cytochrome c oxidoreductase quinone-binding subunit 2</fullName>
    </recommendedName>
</protein>
<evidence type="ECO:0000313" key="3">
    <source>
        <dbReference type="Proteomes" id="UP000324479"/>
    </source>
</evidence>
<keyword evidence="1" id="KW-1133">Transmembrane helix</keyword>
<feature type="transmembrane region" description="Helical" evidence="1">
    <location>
        <begin position="309"/>
        <end position="329"/>
    </location>
</feature>
<feature type="transmembrane region" description="Helical" evidence="1">
    <location>
        <begin position="194"/>
        <end position="215"/>
    </location>
</feature>
<evidence type="ECO:0008006" key="4">
    <source>
        <dbReference type="Google" id="ProtNLM"/>
    </source>
</evidence>
<dbReference type="PANTHER" id="PTHR43044:SF1">
    <property type="entry name" value="QUINOL:CYTOCHROME C OXIDOREDUCTASE QUINONE-BINDING SUBUNIT 2"/>
    <property type="match status" value="1"/>
</dbReference>
<feature type="transmembrane region" description="Helical" evidence="1">
    <location>
        <begin position="164"/>
        <end position="188"/>
    </location>
</feature>
<feature type="transmembrane region" description="Helical" evidence="1">
    <location>
        <begin position="236"/>
        <end position="257"/>
    </location>
</feature>
<keyword evidence="3" id="KW-1185">Reference proteome</keyword>
<comment type="caution">
    <text evidence="2">The sequence shown here is derived from an EMBL/GenBank/DDBJ whole genome shotgun (WGS) entry which is preliminary data.</text>
</comment>
<name>A0A5M6D9D2_9BACT</name>
<proteinExistence type="predicted"/>
<feature type="transmembrane region" description="Helical" evidence="1">
    <location>
        <begin position="68"/>
        <end position="92"/>
    </location>
</feature>
<organism evidence="2 3">
    <name type="scientific">Roseiconus nitratireducens</name>
    <dbReference type="NCBI Taxonomy" id="2605748"/>
    <lineage>
        <taxon>Bacteria</taxon>
        <taxon>Pseudomonadati</taxon>
        <taxon>Planctomycetota</taxon>
        <taxon>Planctomycetia</taxon>
        <taxon>Pirellulales</taxon>
        <taxon>Pirellulaceae</taxon>
        <taxon>Roseiconus</taxon>
    </lineage>
</organism>
<feature type="transmembrane region" description="Helical" evidence="1">
    <location>
        <begin position="34"/>
        <end position="56"/>
    </location>
</feature>
<dbReference type="Proteomes" id="UP000324479">
    <property type="component" value="Unassembled WGS sequence"/>
</dbReference>
<dbReference type="PANTHER" id="PTHR43044">
    <property type="match status" value="1"/>
</dbReference>
<feature type="transmembrane region" description="Helical" evidence="1">
    <location>
        <begin position="124"/>
        <end position="143"/>
    </location>
</feature>